<gene>
    <name evidence="12" type="ORF">SAMN06269173_110146</name>
</gene>
<dbReference type="PANTHER" id="PTHR41523:SF8">
    <property type="entry name" value="ETHYLENE RESPONSE SENSOR PROTEIN"/>
    <property type="match status" value="1"/>
</dbReference>
<keyword evidence="9" id="KW-0175">Coiled coil</keyword>
<keyword evidence="10" id="KW-0472">Membrane</keyword>
<reference evidence="13" key="1">
    <citation type="submission" date="2017-06" db="EMBL/GenBank/DDBJ databases">
        <authorList>
            <person name="Varghese N."/>
            <person name="Submissions S."/>
        </authorList>
    </citation>
    <scope>NUCLEOTIDE SEQUENCE [LARGE SCALE GENOMIC DNA]</scope>
    <source>
        <strain evidence="13">DSM 28041</strain>
    </source>
</reference>
<evidence type="ECO:0000256" key="7">
    <source>
        <dbReference type="ARBA" id="ARBA00022840"/>
    </source>
</evidence>
<dbReference type="SMART" id="SM00028">
    <property type="entry name" value="TPR"/>
    <property type="match status" value="3"/>
</dbReference>
<keyword evidence="4" id="KW-0808">Transferase</keyword>
<feature type="transmembrane region" description="Helical" evidence="10">
    <location>
        <begin position="391"/>
        <end position="414"/>
    </location>
</feature>
<dbReference type="InterPro" id="IPR019734">
    <property type="entry name" value="TPR_rpt"/>
</dbReference>
<evidence type="ECO:0000256" key="3">
    <source>
        <dbReference type="ARBA" id="ARBA00022553"/>
    </source>
</evidence>
<evidence type="ECO:0000259" key="11">
    <source>
        <dbReference type="Pfam" id="PF07568"/>
    </source>
</evidence>
<keyword evidence="6 12" id="KW-0418">Kinase</keyword>
<dbReference type="EMBL" id="FZNS01000010">
    <property type="protein sequence ID" value="SNR89724.1"/>
    <property type="molecule type" value="Genomic_DNA"/>
</dbReference>
<evidence type="ECO:0000256" key="10">
    <source>
        <dbReference type="SAM" id="Phobius"/>
    </source>
</evidence>
<evidence type="ECO:0000313" key="12">
    <source>
        <dbReference type="EMBL" id="SNR89724.1"/>
    </source>
</evidence>
<dbReference type="SUPFAM" id="SSF48452">
    <property type="entry name" value="TPR-like"/>
    <property type="match status" value="1"/>
</dbReference>
<dbReference type="Gene3D" id="3.30.565.10">
    <property type="entry name" value="Histidine kinase-like ATPase, C-terminal domain"/>
    <property type="match status" value="1"/>
</dbReference>
<keyword evidence="10" id="KW-1133">Transmembrane helix</keyword>
<dbReference type="EC" id="2.7.13.3" evidence="2"/>
<dbReference type="InterPro" id="IPR036890">
    <property type="entry name" value="HATPase_C_sf"/>
</dbReference>
<evidence type="ECO:0000256" key="5">
    <source>
        <dbReference type="ARBA" id="ARBA00022741"/>
    </source>
</evidence>
<evidence type="ECO:0000256" key="6">
    <source>
        <dbReference type="ARBA" id="ARBA00022777"/>
    </source>
</evidence>
<dbReference type="GO" id="GO:0005524">
    <property type="term" value="F:ATP binding"/>
    <property type="evidence" value="ECO:0007669"/>
    <property type="project" value="UniProtKB-KW"/>
</dbReference>
<dbReference type="PROSITE" id="PS50005">
    <property type="entry name" value="TPR"/>
    <property type="match status" value="1"/>
</dbReference>
<evidence type="ECO:0000256" key="4">
    <source>
        <dbReference type="ARBA" id="ARBA00022679"/>
    </source>
</evidence>
<accession>A0A239A3W9</accession>
<dbReference type="InterPro" id="IPR011495">
    <property type="entry name" value="Sig_transdc_His_kin_sub2_dim/P"/>
</dbReference>
<dbReference type="GO" id="GO:0004673">
    <property type="term" value="F:protein histidine kinase activity"/>
    <property type="evidence" value="ECO:0007669"/>
    <property type="project" value="UniProtKB-EC"/>
</dbReference>
<sequence length="639" mass="71542">MSCLCGWKGGLLLLMAGLLLAVEWLQPVQAQASLPRVYPHIDYPVDTLQRLVRNPRVPDTSRVFFLARLAQSIGSTDLTKAAKYANEANQLAQHLGYVRGQLQSLWVLGSTKMEMGDYVAAIKVYQQAVVLSESTGHKRMLVPLYRNLGNISLVTGDPVRGLNFLLESYRVLRGLCPEITPECVEDYSLCYTSLGTAYFEQKRYHDAKVYALMALMLYDRYSTAPGAAKANLLLGRIYQAELPHTPARLDSAGFYLQAALYIQATKENEKEVAGNLISLAELYQQQRKYRDMYQVALRSLKMARKVGSIPFEQDAASLVARASAALGNYQEAYGYQLQAETLNARMVDEEKARAQEQLQVRYEVQAQQQRIGLLTQQTESDAAAARQQRRWQWMLVCLCSTLTLFLIVGTVLFVRLRKSRRELAYANEELACANEEISQSMAEKEVLVQEIQHRVINNLTLMGSLLSWQRDTMPDPALAKILDGNRARLQSMAMVHKFLYQADNLASVRLDNYLQALLDSQHSALARPGITLKTNLAPVLMDAKEAGYFGLIVNEVVTNAYKHAFVNDKGCLIVELVHQGDGFFLGITDDGKGLPETGYVSRPNSIGIQLVKTLTKQLKAKISVQPQLVGTRVEITRLF</sequence>
<evidence type="ECO:0000313" key="13">
    <source>
        <dbReference type="Proteomes" id="UP000198310"/>
    </source>
</evidence>
<keyword evidence="13" id="KW-1185">Reference proteome</keyword>
<evidence type="ECO:0000256" key="8">
    <source>
        <dbReference type="PROSITE-ProRule" id="PRU00339"/>
    </source>
</evidence>
<comment type="catalytic activity">
    <reaction evidence="1">
        <text>ATP + protein L-histidine = ADP + protein N-phospho-L-histidine.</text>
        <dbReference type="EC" id="2.7.13.3"/>
    </reaction>
</comment>
<organism evidence="12 13">
    <name type="scientific">Hymenobacter mucosus</name>
    <dbReference type="NCBI Taxonomy" id="1411120"/>
    <lineage>
        <taxon>Bacteria</taxon>
        <taxon>Pseudomonadati</taxon>
        <taxon>Bacteroidota</taxon>
        <taxon>Cytophagia</taxon>
        <taxon>Cytophagales</taxon>
        <taxon>Hymenobacteraceae</taxon>
        <taxon>Hymenobacter</taxon>
    </lineage>
</organism>
<evidence type="ECO:0000256" key="1">
    <source>
        <dbReference type="ARBA" id="ARBA00000085"/>
    </source>
</evidence>
<dbReference type="SUPFAM" id="SSF55874">
    <property type="entry name" value="ATPase domain of HSP90 chaperone/DNA topoisomerase II/histidine kinase"/>
    <property type="match status" value="1"/>
</dbReference>
<proteinExistence type="predicted"/>
<dbReference type="AlphaFoldDB" id="A0A239A3W9"/>
<keyword evidence="3" id="KW-0597">Phosphoprotein</keyword>
<evidence type="ECO:0000256" key="9">
    <source>
        <dbReference type="SAM" id="Coils"/>
    </source>
</evidence>
<feature type="domain" description="Signal transduction histidine kinase subgroup 2 dimerisation and phosphoacceptor" evidence="11">
    <location>
        <begin position="450"/>
        <end position="520"/>
    </location>
</feature>
<dbReference type="PANTHER" id="PTHR41523">
    <property type="entry name" value="TWO-COMPONENT SYSTEM SENSOR PROTEIN"/>
    <property type="match status" value="1"/>
</dbReference>
<protein>
    <recommendedName>
        <fullName evidence="2">histidine kinase</fullName>
        <ecNumber evidence="2">2.7.13.3</ecNumber>
    </recommendedName>
</protein>
<keyword evidence="7" id="KW-0067">ATP-binding</keyword>
<keyword evidence="8" id="KW-0802">TPR repeat</keyword>
<keyword evidence="10" id="KW-0812">Transmembrane</keyword>
<dbReference type="Proteomes" id="UP000198310">
    <property type="component" value="Unassembled WGS sequence"/>
</dbReference>
<feature type="coiled-coil region" evidence="9">
    <location>
        <begin position="416"/>
        <end position="450"/>
    </location>
</feature>
<name>A0A239A3W9_9BACT</name>
<dbReference type="Gene3D" id="1.25.40.10">
    <property type="entry name" value="Tetratricopeptide repeat domain"/>
    <property type="match status" value="2"/>
</dbReference>
<dbReference type="InterPro" id="IPR011990">
    <property type="entry name" value="TPR-like_helical_dom_sf"/>
</dbReference>
<evidence type="ECO:0000256" key="2">
    <source>
        <dbReference type="ARBA" id="ARBA00012438"/>
    </source>
</evidence>
<feature type="repeat" description="TPR" evidence="8">
    <location>
        <begin position="102"/>
        <end position="135"/>
    </location>
</feature>
<keyword evidence="5" id="KW-0547">Nucleotide-binding</keyword>
<dbReference type="Pfam" id="PF07568">
    <property type="entry name" value="HisKA_2"/>
    <property type="match status" value="1"/>
</dbReference>